<comment type="caution">
    <text evidence="2">The sequence shown here is derived from an EMBL/GenBank/DDBJ whole genome shotgun (WGS) entry which is preliminary data.</text>
</comment>
<keyword evidence="3" id="KW-1185">Reference proteome</keyword>
<evidence type="ECO:0000313" key="2">
    <source>
        <dbReference type="EMBL" id="GMR61115.1"/>
    </source>
</evidence>
<feature type="compositionally biased region" description="Basic and acidic residues" evidence="1">
    <location>
        <begin position="55"/>
        <end position="73"/>
    </location>
</feature>
<proteinExistence type="predicted"/>
<feature type="compositionally biased region" description="Basic and acidic residues" evidence="1">
    <location>
        <begin position="11"/>
        <end position="49"/>
    </location>
</feature>
<feature type="compositionally biased region" description="Acidic residues" evidence="1">
    <location>
        <begin position="187"/>
        <end position="196"/>
    </location>
</feature>
<protein>
    <submittedName>
        <fullName evidence="2">Uncharacterized protein</fullName>
    </submittedName>
</protein>
<dbReference type="EMBL" id="BTRK01000006">
    <property type="protein sequence ID" value="GMR61115.1"/>
    <property type="molecule type" value="Genomic_DNA"/>
</dbReference>
<evidence type="ECO:0000256" key="1">
    <source>
        <dbReference type="SAM" id="MobiDB-lite"/>
    </source>
</evidence>
<evidence type="ECO:0000313" key="3">
    <source>
        <dbReference type="Proteomes" id="UP001328107"/>
    </source>
</evidence>
<sequence length="213" mass="24751">MSARHSNGRGQRGDGEERGRQRRDGYDQSFSYRDKRATAEEEGDRMSRETKRRWERNGRVDRDGSYSPLDKKSSSSSLEGYGYVDAVMPMKRERFEERTHHPVRTFPKKVQVRKFRALMYSDSEEDHEPITERRIRNNCDRTPSRSPDSAHCEPRAEPVTTSLFDPGPFRDFPLPPDGGRPIPKNPDDDDDEEEGELSIINQSLRYNIDNEKG</sequence>
<name>A0AAN5DEC0_9BILA</name>
<dbReference type="Proteomes" id="UP001328107">
    <property type="component" value="Unassembled WGS sequence"/>
</dbReference>
<dbReference type="AlphaFoldDB" id="A0AAN5DEC0"/>
<reference evidence="3" key="1">
    <citation type="submission" date="2022-10" db="EMBL/GenBank/DDBJ databases">
        <title>Genome assembly of Pristionchus species.</title>
        <authorList>
            <person name="Yoshida K."/>
            <person name="Sommer R.J."/>
        </authorList>
    </citation>
    <scope>NUCLEOTIDE SEQUENCE [LARGE SCALE GENOMIC DNA]</scope>
    <source>
        <strain evidence="3">RS5460</strain>
    </source>
</reference>
<feature type="region of interest" description="Disordered" evidence="1">
    <location>
        <begin position="1"/>
        <end position="81"/>
    </location>
</feature>
<accession>A0AAN5DEC0</accession>
<feature type="region of interest" description="Disordered" evidence="1">
    <location>
        <begin position="123"/>
        <end position="213"/>
    </location>
</feature>
<gene>
    <name evidence="2" type="ORF">PMAYCL1PPCAC_31310</name>
</gene>
<feature type="compositionally biased region" description="Basic and acidic residues" evidence="1">
    <location>
        <begin position="128"/>
        <end position="156"/>
    </location>
</feature>
<organism evidence="2 3">
    <name type="scientific">Pristionchus mayeri</name>
    <dbReference type="NCBI Taxonomy" id="1317129"/>
    <lineage>
        <taxon>Eukaryota</taxon>
        <taxon>Metazoa</taxon>
        <taxon>Ecdysozoa</taxon>
        <taxon>Nematoda</taxon>
        <taxon>Chromadorea</taxon>
        <taxon>Rhabditida</taxon>
        <taxon>Rhabditina</taxon>
        <taxon>Diplogasteromorpha</taxon>
        <taxon>Diplogasteroidea</taxon>
        <taxon>Neodiplogasteridae</taxon>
        <taxon>Pristionchus</taxon>
    </lineage>
</organism>